<feature type="transmembrane region" description="Helical" evidence="7">
    <location>
        <begin position="231"/>
        <end position="251"/>
    </location>
</feature>
<feature type="transmembrane region" description="Helical" evidence="7">
    <location>
        <begin position="129"/>
        <end position="149"/>
    </location>
</feature>
<feature type="transmembrane region" description="Helical" evidence="7">
    <location>
        <begin position="97"/>
        <end position="117"/>
    </location>
</feature>
<dbReference type="AlphaFoldDB" id="A0A9D1FLE9"/>
<dbReference type="InterPro" id="IPR050809">
    <property type="entry name" value="UgpAE/MalFG_permease"/>
</dbReference>
<dbReference type="PANTHER" id="PTHR43227">
    <property type="entry name" value="BLL4140 PROTEIN"/>
    <property type="match status" value="1"/>
</dbReference>
<evidence type="ECO:0000256" key="5">
    <source>
        <dbReference type="ARBA" id="ARBA00022989"/>
    </source>
</evidence>
<evidence type="ECO:0000259" key="8">
    <source>
        <dbReference type="PROSITE" id="PS50928"/>
    </source>
</evidence>
<dbReference type="InterPro" id="IPR035906">
    <property type="entry name" value="MetI-like_sf"/>
</dbReference>
<dbReference type="CDD" id="cd06261">
    <property type="entry name" value="TM_PBP2"/>
    <property type="match status" value="1"/>
</dbReference>
<keyword evidence="5 7" id="KW-1133">Transmembrane helix</keyword>
<protein>
    <submittedName>
        <fullName evidence="9">Sugar ABC transporter permease</fullName>
    </submittedName>
</protein>
<feature type="transmembrane region" description="Helical" evidence="7">
    <location>
        <begin position="30"/>
        <end position="47"/>
    </location>
</feature>
<dbReference type="Gene3D" id="1.10.3720.10">
    <property type="entry name" value="MetI-like"/>
    <property type="match status" value="1"/>
</dbReference>
<dbReference type="PANTHER" id="PTHR43227:SF11">
    <property type="entry name" value="BLL4140 PROTEIN"/>
    <property type="match status" value="1"/>
</dbReference>
<reference evidence="9" key="2">
    <citation type="journal article" date="2021" name="PeerJ">
        <title>Extensive microbial diversity within the chicken gut microbiome revealed by metagenomics and culture.</title>
        <authorList>
            <person name="Gilroy R."/>
            <person name="Ravi A."/>
            <person name="Getino M."/>
            <person name="Pursley I."/>
            <person name="Horton D.L."/>
            <person name="Alikhan N.F."/>
            <person name="Baker D."/>
            <person name="Gharbi K."/>
            <person name="Hall N."/>
            <person name="Watson M."/>
            <person name="Adriaenssens E.M."/>
            <person name="Foster-Nyarko E."/>
            <person name="Jarju S."/>
            <person name="Secka A."/>
            <person name="Antonio M."/>
            <person name="Oren A."/>
            <person name="Chaudhuri R.R."/>
            <person name="La Ragione R."/>
            <person name="Hildebrand F."/>
            <person name="Pallen M.J."/>
        </authorList>
    </citation>
    <scope>NUCLEOTIDE SEQUENCE</scope>
    <source>
        <strain evidence="9">CHK199-13235</strain>
    </source>
</reference>
<sequence>MTVSRSKKAAAYEKSRSSSLWKKIAPNWELYLFILPVVAYFIIFHYWPMYGIQIAFRDYKGTLGIWGSEWVGLEHFQRFFNSYYIWRLIRNTITISLYQLLVGFPIPIIMALGFNELKSSKLKKFAQTVTYAPHFISLVVLVSMIQTFLSPSVGMVNRLIEAMGGEAVYFMTEAKYFKTIYVFSGVWQNMGWNSIIYMAALAGVDPSLHEAAIMDGATRFDRIWHINIPSILPTITIMLIMNVGGLMNVGFEKVFLMQNSLNMESSDIISTYVYRMGMQQGQYSFSAAVGLFNSVINFILLITVNAITKKIGETSLW</sequence>
<dbReference type="Pfam" id="PF00528">
    <property type="entry name" value="BPD_transp_1"/>
    <property type="match status" value="1"/>
</dbReference>
<comment type="similarity">
    <text evidence="7">Belongs to the binding-protein-dependent transport system permease family.</text>
</comment>
<reference evidence="9" key="1">
    <citation type="submission" date="2020-10" db="EMBL/GenBank/DDBJ databases">
        <authorList>
            <person name="Gilroy R."/>
        </authorList>
    </citation>
    <scope>NUCLEOTIDE SEQUENCE</scope>
    <source>
        <strain evidence="9">CHK199-13235</strain>
    </source>
</reference>
<dbReference type="Proteomes" id="UP000824002">
    <property type="component" value="Unassembled WGS sequence"/>
</dbReference>
<evidence type="ECO:0000256" key="1">
    <source>
        <dbReference type="ARBA" id="ARBA00004651"/>
    </source>
</evidence>
<evidence type="ECO:0000256" key="6">
    <source>
        <dbReference type="ARBA" id="ARBA00023136"/>
    </source>
</evidence>
<keyword evidence="3" id="KW-1003">Cell membrane</keyword>
<evidence type="ECO:0000256" key="4">
    <source>
        <dbReference type="ARBA" id="ARBA00022692"/>
    </source>
</evidence>
<dbReference type="PROSITE" id="PS50928">
    <property type="entry name" value="ABC_TM1"/>
    <property type="match status" value="1"/>
</dbReference>
<comment type="subcellular location">
    <subcellularLocation>
        <location evidence="1 7">Cell membrane</location>
        <topology evidence="1 7">Multi-pass membrane protein</topology>
    </subcellularLocation>
</comment>
<gene>
    <name evidence="9" type="ORF">IAB51_02890</name>
</gene>
<evidence type="ECO:0000256" key="2">
    <source>
        <dbReference type="ARBA" id="ARBA00022448"/>
    </source>
</evidence>
<evidence type="ECO:0000313" key="10">
    <source>
        <dbReference type="Proteomes" id="UP000824002"/>
    </source>
</evidence>
<name>A0A9D1FLE9_9FIRM</name>
<accession>A0A9D1FLE9</accession>
<evidence type="ECO:0000313" key="9">
    <source>
        <dbReference type="EMBL" id="HIS75734.1"/>
    </source>
</evidence>
<keyword evidence="4 7" id="KW-0812">Transmembrane</keyword>
<evidence type="ECO:0000256" key="7">
    <source>
        <dbReference type="RuleBase" id="RU363032"/>
    </source>
</evidence>
<dbReference type="EMBL" id="DVJP01000023">
    <property type="protein sequence ID" value="HIS75734.1"/>
    <property type="molecule type" value="Genomic_DNA"/>
</dbReference>
<organism evidence="9 10">
    <name type="scientific">Candidatus Merdivicinus excrementipullorum</name>
    <dbReference type="NCBI Taxonomy" id="2840867"/>
    <lineage>
        <taxon>Bacteria</taxon>
        <taxon>Bacillati</taxon>
        <taxon>Bacillota</taxon>
        <taxon>Clostridia</taxon>
        <taxon>Eubacteriales</taxon>
        <taxon>Oscillospiraceae</taxon>
        <taxon>Oscillospiraceae incertae sedis</taxon>
        <taxon>Candidatus Merdivicinus</taxon>
    </lineage>
</organism>
<feature type="transmembrane region" description="Helical" evidence="7">
    <location>
        <begin position="285"/>
        <end position="307"/>
    </location>
</feature>
<keyword evidence="2 7" id="KW-0813">Transport</keyword>
<dbReference type="GO" id="GO:0005886">
    <property type="term" value="C:plasma membrane"/>
    <property type="evidence" value="ECO:0007669"/>
    <property type="project" value="UniProtKB-SubCell"/>
</dbReference>
<keyword evidence="6 7" id="KW-0472">Membrane</keyword>
<dbReference type="SUPFAM" id="SSF161098">
    <property type="entry name" value="MetI-like"/>
    <property type="match status" value="1"/>
</dbReference>
<comment type="caution">
    <text evidence="9">The sequence shown here is derived from an EMBL/GenBank/DDBJ whole genome shotgun (WGS) entry which is preliminary data.</text>
</comment>
<feature type="domain" description="ABC transmembrane type-1" evidence="8">
    <location>
        <begin position="89"/>
        <end position="304"/>
    </location>
</feature>
<dbReference type="GO" id="GO:0055085">
    <property type="term" value="P:transmembrane transport"/>
    <property type="evidence" value="ECO:0007669"/>
    <property type="project" value="InterPro"/>
</dbReference>
<proteinExistence type="inferred from homology"/>
<dbReference type="InterPro" id="IPR000515">
    <property type="entry name" value="MetI-like"/>
</dbReference>
<evidence type="ECO:0000256" key="3">
    <source>
        <dbReference type="ARBA" id="ARBA00022475"/>
    </source>
</evidence>